<name>J9DTB8_EDHAE</name>
<organism evidence="1 2">
    <name type="scientific">Edhazardia aedis (strain USNM 41457)</name>
    <name type="common">Microsporidian parasite</name>
    <dbReference type="NCBI Taxonomy" id="1003232"/>
    <lineage>
        <taxon>Eukaryota</taxon>
        <taxon>Fungi</taxon>
        <taxon>Fungi incertae sedis</taxon>
        <taxon>Microsporidia</taxon>
        <taxon>Edhazardia</taxon>
    </lineage>
</organism>
<proteinExistence type="predicted"/>
<dbReference type="InParanoid" id="J9DTB8"/>
<dbReference type="Proteomes" id="UP000003163">
    <property type="component" value="Unassembled WGS sequence"/>
</dbReference>
<evidence type="ECO:0000313" key="2">
    <source>
        <dbReference type="Proteomes" id="UP000003163"/>
    </source>
</evidence>
<evidence type="ECO:0000313" key="1">
    <source>
        <dbReference type="EMBL" id="EJW04537.1"/>
    </source>
</evidence>
<sequence>IESFLRNENLIIDGDSLFKIVQHIKDSNENEPFFANLQTEINASKNYILETFSIVHFGSASSQDIFERLIKCLNMLIFNDDRCDFYLCSKTLINFLHKNFKDFLSNKNTSYDVLSRKIIVNNIDILLKKQNLKKSIRKIYNLKLEDIISHSSRIVKHFDLFLAKPITKEDDLFHETELFLDCLLDNHKTFRKSPHYRFLREKKNIVTIVNGFVKISYATISKDIFKSLNVEHIKDKSFQLCLLLEKGFADKLLENLKNQKKIHFYDVESIDEAITHDDHIQTVFYQEWDDKFDRNKIMKKRND</sequence>
<dbReference type="EMBL" id="AFBI03000872">
    <property type="protein sequence ID" value="EJW04537.1"/>
    <property type="molecule type" value="Genomic_DNA"/>
</dbReference>
<comment type="caution">
    <text evidence="1">The sequence shown here is derived from an EMBL/GenBank/DDBJ whole genome shotgun (WGS) entry which is preliminary data.</text>
</comment>
<feature type="non-terminal residue" evidence="1">
    <location>
        <position position="1"/>
    </location>
</feature>
<accession>J9DTB8</accession>
<keyword evidence="2" id="KW-1185">Reference proteome</keyword>
<dbReference type="VEuPathDB" id="MicrosporidiaDB:EDEG_04212"/>
<reference evidence="1 2" key="1">
    <citation type="submission" date="2011-08" db="EMBL/GenBank/DDBJ databases">
        <authorList>
            <person name="Liu Z.J."/>
            <person name="Shi F.L."/>
            <person name="Lu J.Q."/>
            <person name="Li M."/>
            <person name="Wang Z.L."/>
        </authorList>
    </citation>
    <scope>NUCLEOTIDE SEQUENCE [LARGE SCALE GENOMIC DNA]</scope>
    <source>
        <strain evidence="1 2">USNM 41457</strain>
    </source>
</reference>
<dbReference type="AlphaFoldDB" id="J9DTB8"/>
<dbReference type="HOGENOM" id="CLU_919946_0_0_1"/>
<gene>
    <name evidence="1" type="ORF">EDEG_04212</name>
</gene>
<protein>
    <submittedName>
        <fullName evidence="1">Uncharacterized protein</fullName>
    </submittedName>
</protein>
<reference evidence="2" key="2">
    <citation type="submission" date="2015-07" db="EMBL/GenBank/DDBJ databases">
        <title>Contrasting host-pathogen interactions and genome evolution in two generalist and specialist microsporidian pathogens of mosquitoes.</title>
        <authorList>
            <consortium name="The Broad Institute Genomics Platform"/>
            <consortium name="The Broad Institute Genome Sequencing Center for Infectious Disease"/>
            <person name="Cuomo C.A."/>
            <person name="Sanscrainte N.D."/>
            <person name="Goldberg J.M."/>
            <person name="Heiman D."/>
            <person name="Young S."/>
            <person name="Zeng Q."/>
            <person name="Becnel J.J."/>
            <person name="Birren B.W."/>
        </authorList>
    </citation>
    <scope>NUCLEOTIDE SEQUENCE [LARGE SCALE GENOMIC DNA]</scope>
    <source>
        <strain evidence="2">USNM 41457</strain>
    </source>
</reference>